<dbReference type="GeneID" id="54350258"/>
<accession>A0A6A5RPK1</accession>
<gene>
    <name evidence="2" type="ORF">M421DRAFT_420761</name>
</gene>
<organism evidence="2 3">
    <name type="scientific">Didymella exigua CBS 183.55</name>
    <dbReference type="NCBI Taxonomy" id="1150837"/>
    <lineage>
        <taxon>Eukaryota</taxon>
        <taxon>Fungi</taxon>
        <taxon>Dikarya</taxon>
        <taxon>Ascomycota</taxon>
        <taxon>Pezizomycotina</taxon>
        <taxon>Dothideomycetes</taxon>
        <taxon>Pleosporomycetidae</taxon>
        <taxon>Pleosporales</taxon>
        <taxon>Pleosporineae</taxon>
        <taxon>Didymellaceae</taxon>
        <taxon>Didymella</taxon>
    </lineage>
</organism>
<dbReference type="InterPro" id="IPR009305">
    <property type="entry name" value="Mpo1-like"/>
</dbReference>
<keyword evidence="1" id="KW-1133">Transmembrane helix</keyword>
<feature type="transmembrane region" description="Helical" evidence="1">
    <location>
        <begin position="112"/>
        <end position="129"/>
    </location>
</feature>
<keyword evidence="3" id="KW-1185">Reference proteome</keyword>
<evidence type="ECO:0000256" key="1">
    <source>
        <dbReference type="SAM" id="Phobius"/>
    </source>
</evidence>
<keyword evidence="1" id="KW-0472">Membrane</keyword>
<dbReference type="RefSeq" id="XP_033448478.1">
    <property type="nucleotide sequence ID" value="XM_033592590.1"/>
</dbReference>
<dbReference type="GO" id="GO:0046521">
    <property type="term" value="P:sphingoid catabolic process"/>
    <property type="evidence" value="ECO:0007669"/>
    <property type="project" value="TreeGrafter"/>
</dbReference>
<dbReference type="AlphaFoldDB" id="A0A6A5RPK1"/>
<dbReference type="GO" id="GO:0005783">
    <property type="term" value="C:endoplasmic reticulum"/>
    <property type="evidence" value="ECO:0007669"/>
    <property type="project" value="TreeGrafter"/>
</dbReference>
<feature type="transmembrane region" description="Helical" evidence="1">
    <location>
        <begin position="82"/>
        <end position="100"/>
    </location>
</feature>
<protein>
    <submittedName>
        <fullName evidence="2">DUF962-domain-containing protein</fullName>
    </submittedName>
</protein>
<dbReference type="Proteomes" id="UP000800082">
    <property type="component" value="Unassembled WGS sequence"/>
</dbReference>
<evidence type="ECO:0000313" key="2">
    <source>
        <dbReference type="EMBL" id="KAF1928226.1"/>
    </source>
</evidence>
<reference evidence="2" key="1">
    <citation type="journal article" date="2020" name="Stud. Mycol.">
        <title>101 Dothideomycetes genomes: a test case for predicting lifestyles and emergence of pathogens.</title>
        <authorList>
            <person name="Haridas S."/>
            <person name="Albert R."/>
            <person name="Binder M."/>
            <person name="Bloem J."/>
            <person name="Labutti K."/>
            <person name="Salamov A."/>
            <person name="Andreopoulos B."/>
            <person name="Baker S."/>
            <person name="Barry K."/>
            <person name="Bills G."/>
            <person name="Bluhm B."/>
            <person name="Cannon C."/>
            <person name="Castanera R."/>
            <person name="Culley D."/>
            <person name="Daum C."/>
            <person name="Ezra D."/>
            <person name="Gonzalez J."/>
            <person name="Henrissat B."/>
            <person name="Kuo A."/>
            <person name="Liang C."/>
            <person name="Lipzen A."/>
            <person name="Lutzoni F."/>
            <person name="Magnuson J."/>
            <person name="Mondo S."/>
            <person name="Nolan M."/>
            <person name="Ohm R."/>
            <person name="Pangilinan J."/>
            <person name="Park H.-J."/>
            <person name="Ramirez L."/>
            <person name="Alfaro M."/>
            <person name="Sun H."/>
            <person name="Tritt A."/>
            <person name="Yoshinaga Y."/>
            <person name="Zwiers L.-H."/>
            <person name="Turgeon B."/>
            <person name="Goodwin S."/>
            <person name="Spatafora J."/>
            <person name="Crous P."/>
            <person name="Grigoriev I."/>
        </authorList>
    </citation>
    <scope>NUCLEOTIDE SEQUENCE</scope>
    <source>
        <strain evidence="2">CBS 183.55</strain>
    </source>
</reference>
<dbReference type="PANTHER" id="PTHR28026:SF9">
    <property type="entry name" value="2-HYDROXY-PALMITIC ACID DIOXYGENASE MPO1"/>
    <property type="match status" value="1"/>
</dbReference>
<dbReference type="PANTHER" id="PTHR28026">
    <property type="entry name" value="DUF962 DOMAIN PROTEIN (AFU_ORTHOLOGUE AFUA_8G05310)"/>
    <property type="match status" value="1"/>
</dbReference>
<dbReference type="EMBL" id="ML978969">
    <property type="protein sequence ID" value="KAF1928226.1"/>
    <property type="molecule type" value="Genomic_DNA"/>
</dbReference>
<dbReference type="Pfam" id="PF06127">
    <property type="entry name" value="Mpo1-like"/>
    <property type="match status" value="1"/>
</dbReference>
<feature type="transmembrane region" description="Helical" evidence="1">
    <location>
        <begin position="23"/>
        <end position="44"/>
    </location>
</feature>
<evidence type="ECO:0000313" key="3">
    <source>
        <dbReference type="Proteomes" id="UP000800082"/>
    </source>
</evidence>
<keyword evidence="1" id="KW-0812">Transmembrane</keyword>
<name>A0A6A5RPK1_9PLEO</name>
<proteinExistence type="predicted"/>
<sequence length="189" mass="20706">MAVFDLKKNLVFYGAYHREPTNVAIHIGCVPILLATGFLFGTNTPSIRTPALLNRLNLPLNAGTLASLTYSTLYLILSPNTAGASVTPFIVGAAAFANKLTAKYNRTKVNSIAVAVHVVSWILQFIGHGKYEGRKPALLDNLVQALFLAPLFVWYEILFKLGFYKQLQRDVEAAIEVEVAKLGRGKAEE</sequence>
<feature type="transmembrane region" description="Helical" evidence="1">
    <location>
        <begin position="141"/>
        <end position="159"/>
    </location>
</feature>
<dbReference type="GO" id="GO:0016020">
    <property type="term" value="C:membrane"/>
    <property type="evidence" value="ECO:0007669"/>
    <property type="project" value="GOC"/>
</dbReference>
<dbReference type="OrthoDB" id="2124888at2759"/>